<evidence type="ECO:0000313" key="2">
    <source>
        <dbReference type="EMBL" id="KAF5796555.1"/>
    </source>
</evidence>
<keyword evidence="3" id="KW-1185">Reference proteome</keyword>
<feature type="domain" description="F-box" evidence="1">
    <location>
        <begin position="16"/>
        <end position="69"/>
    </location>
</feature>
<proteinExistence type="predicted"/>
<reference evidence="2" key="2">
    <citation type="submission" date="2020-06" db="EMBL/GenBank/DDBJ databases">
        <title>Helianthus annuus Genome sequencing and assembly Release 2.</title>
        <authorList>
            <person name="Gouzy J."/>
            <person name="Langlade N."/>
            <person name="Munos S."/>
        </authorList>
    </citation>
    <scope>NUCLEOTIDE SEQUENCE</scope>
    <source>
        <tissue evidence="2">Leaves</tissue>
    </source>
</reference>
<evidence type="ECO:0000259" key="1">
    <source>
        <dbReference type="PROSITE" id="PS50181"/>
    </source>
</evidence>
<dbReference type="AlphaFoldDB" id="A0A9K3IHA3"/>
<protein>
    <submittedName>
        <fullName evidence="2">F-box domain, leucine-rich repeat domain superfamily, F-box-like domain superfamily</fullName>
    </submittedName>
</protein>
<dbReference type="PROSITE" id="PS50181">
    <property type="entry name" value="FBOX"/>
    <property type="match status" value="1"/>
</dbReference>
<dbReference type="Gene3D" id="3.80.10.10">
    <property type="entry name" value="Ribonuclease Inhibitor"/>
    <property type="match status" value="1"/>
</dbReference>
<dbReference type="InterPro" id="IPR001810">
    <property type="entry name" value="F-box_dom"/>
</dbReference>
<sequence>MDLIHGTRETSKFAPQDFISNMPDNVITNILDRLPLQDAVRTNVLSRNWRFKWTMLSQLVLDYDFFKYLLEIEDISNHAKIISSIFLQLRGAITTCVLSVNNVLDVEDINHWISFLSRNEIKNLTLGTVGSSLLYKLPTHLFSCLGLKHLKLLNCLIHLPTTFHGFPNLLSLELCQIQFEVGKFGEFITRCPVLENLKMGVFYDPERKVKPDEIAKLANVKTLSLCLCIVENMTITSSTTIFELLGNLPQLQELDLDFRDRGVIEGGAKKRFPTAFACLRALKLSRIDLSNGTVLSCVFEIIRQLPNLQTLEIIATSVSNVGPTPAICSPDVDYNTMGPLQLRSVGFIDLKGSENEVCLITCLLGCSPFLKRIGIRPHKSLARDEQLMFDSKLLKLQRAYPVVAINLY</sequence>
<dbReference type="PANTHER" id="PTHR31639">
    <property type="entry name" value="F-BOX PROTEIN-LIKE"/>
    <property type="match status" value="1"/>
</dbReference>
<dbReference type="InterPro" id="IPR055411">
    <property type="entry name" value="LRR_FXL15/At3g58940/PEG3-like"/>
</dbReference>
<organism evidence="2 3">
    <name type="scientific">Helianthus annuus</name>
    <name type="common">Common sunflower</name>
    <dbReference type="NCBI Taxonomy" id="4232"/>
    <lineage>
        <taxon>Eukaryota</taxon>
        <taxon>Viridiplantae</taxon>
        <taxon>Streptophyta</taxon>
        <taxon>Embryophyta</taxon>
        <taxon>Tracheophyta</taxon>
        <taxon>Spermatophyta</taxon>
        <taxon>Magnoliopsida</taxon>
        <taxon>eudicotyledons</taxon>
        <taxon>Gunneridae</taxon>
        <taxon>Pentapetalae</taxon>
        <taxon>asterids</taxon>
        <taxon>campanulids</taxon>
        <taxon>Asterales</taxon>
        <taxon>Asteraceae</taxon>
        <taxon>Asteroideae</taxon>
        <taxon>Heliantheae alliance</taxon>
        <taxon>Heliantheae</taxon>
        <taxon>Helianthus</taxon>
    </lineage>
</organism>
<dbReference type="Gramene" id="mRNA:HanXRQr2_Chr08g0352921">
    <property type="protein sequence ID" value="CDS:HanXRQr2_Chr08g0352921.1"/>
    <property type="gene ID" value="HanXRQr2_Chr08g0352921"/>
</dbReference>
<gene>
    <name evidence="2" type="ORF">HanXRQr2_Chr08g0352921</name>
</gene>
<dbReference type="Pfam" id="PF00646">
    <property type="entry name" value="F-box"/>
    <property type="match status" value="1"/>
</dbReference>
<name>A0A9K3IHA3_HELAN</name>
<dbReference type="OrthoDB" id="1722980at2759"/>
<dbReference type="EMBL" id="MNCJ02000323">
    <property type="protein sequence ID" value="KAF5796555.1"/>
    <property type="molecule type" value="Genomic_DNA"/>
</dbReference>
<reference evidence="2" key="1">
    <citation type="journal article" date="2017" name="Nature">
        <title>The sunflower genome provides insights into oil metabolism, flowering and Asterid evolution.</title>
        <authorList>
            <person name="Badouin H."/>
            <person name="Gouzy J."/>
            <person name="Grassa C.J."/>
            <person name="Murat F."/>
            <person name="Staton S.E."/>
            <person name="Cottret L."/>
            <person name="Lelandais-Briere C."/>
            <person name="Owens G.L."/>
            <person name="Carrere S."/>
            <person name="Mayjonade B."/>
            <person name="Legrand L."/>
            <person name="Gill N."/>
            <person name="Kane N.C."/>
            <person name="Bowers J.E."/>
            <person name="Hubner S."/>
            <person name="Bellec A."/>
            <person name="Berard A."/>
            <person name="Berges H."/>
            <person name="Blanchet N."/>
            <person name="Boniface M.C."/>
            <person name="Brunel D."/>
            <person name="Catrice O."/>
            <person name="Chaidir N."/>
            <person name="Claudel C."/>
            <person name="Donnadieu C."/>
            <person name="Faraut T."/>
            <person name="Fievet G."/>
            <person name="Helmstetter N."/>
            <person name="King M."/>
            <person name="Knapp S.J."/>
            <person name="Lai Z."/>
            <person name="Le Paslier M.C."/>
            <person name="Lippi Y."/>
            <person name="Lorenzon L."/>
            <person name="Mandel J.R."/>
            <person name="Marage G."/>
            <person name="Marchand G."/>
            <person name="Marquand E."/>
            <person name="Bret-Mestries E."/>
            <person name="Morien E."/>
            <person name="Nambeesan S."/>
            <person name="Nguyen T."/>
            <person name="Pegot-Espagnet P."/>
            <person name="Pouilly N."/>
            <person name="Raftis F."/>
            <person name="Sallet E."/>
            <person name="Schiex T."/>
            <person name="Thomas J."/>
            <person name="Vandecasteele C."/>
            <person name="Vares D."/>
            <person name="Vear F."/>
            <person name="Vautrin S."/>
            <person name="Crespi M."/>
            <person name="Mangin B."/>
            <person name="Burke J.M."/>
            <person name="Salse J."/>
            <person name="Munos S."/>
            <person name="Vincourt P."/>
            <person name="Rieseberg L.H."/>
            <person name="Langlade N.B."/>
        </authorList>
    </citation>
    <scope>NUCLEOTIDE SEQUENCE</scope>
    <source>
        <tissue evidence="2">Leaves</tissue>
    </source>
</reference>
<dbReference type="InterPro" id="IPR032675">
    <property type="entry name" value="LRR_dom_sf"/>
</dbReference>
<dbReference type="Proteomes" id="UP000215914">
    <property type="component" value="Unassembled WGS sequence"/>
</dbReference>
<dbReference type="SUPFAM" id="SSF52047">
    <property type="entry name" value="RNI-like"/>
    <property type="match status" value="1"/>
</dbReference>
<dbReference type="Pfam" id="PF24758">
    <property type="entry name" value="LRR_At5g56370"/>
    <property type="match status" value="1"/>
</dbReference>
<dbReference type="SUPFAM" id="SSF81383">
    <property type="entry name" value="F-box domain"/>
    <property type="match status" value="1"/>
</dbReference>
<evidence type="ECO:0000313" key="3">
    <source>
        <dbReference type="Proteomes" id="UP000215914"/>
    </source>
</evidence>
<accession>A0A9K3IHA3</accession>
<dbReference type="PANTHER" id="PTHR31639:SF312">
    <property type="entry name" value="CYCLIN-LIKE F-BOX"/>
    <property type="match status" value="1"/>
</dbReference>
<dbReference type="InterPro" id="IPR036047">
    <property type="entry name" value="F-box-like_dom_sf"/>
</dbReference>
<comment type="caution">
    <text evidence="2">The sequence shown here is derived from an EMBL/GenBank/DDBJ whole genome shotgun (WGS) entry which is preliminary data.</text>
</comment>